<sequence>LERLYKRAKKVREAFTFTAQYDSSFHNFIPGDSTSSRRSRFVFSELLTAYSARIRYHQRTISAAHCSLNNGMTDELRQIYVDKHNEYRSIVARGLATNKLGGFAPKAAKMLKVSYDCDIEQNMMEWLQQCKYAHSPYSVRNGWGQNLFMVDATKVNKTKVAPWSVRLWFDELAHNGVPQENVMTRKVFGRGIGHYSQVVWQNSNKIGCGIYWCEKMTYAGCEYSPAGNFIGALIYEIGEPCSKCDCEGCVCNEEDGLCTAPENPIKHKKVHGRHHKKP</sequence>
<dbReference type="OrthoDB" id="5874910at2759"/>
<dbReference type="InterPro" id="IPR014044">
    <property type="entry name" value="CAP_dom"/>
</dbReference>
<evidence type="ECO:0000259" key="1">
    <source>
        <dbReference type="SMART" id="SM00198"/>
    </source>
</evidence>
<organism evidence="2 3">
    <name type="scientific">Teladorsagia circumcincta</name>
    <name type="common">Brown stomach worm</name>
    <name type="synonym">Ostertagia circumcincta</name>
    <dbReference type="NCBI Taxonomy" id="45464"/>
    <lineage>
        <taxon>Eukaryota</taxon>
        <taxon>Metazoa</taxon>
        <taxon>Ecdysozoa</taxon>
        <taxon>Nematoda</taxon>
        <taxon>Chromadorea</taxon>
        <taxon>Rhabditida</taxon>
        <taxon>Rhabditina</taxon>
        <taxon>Rhabditomorpha</taxon>
        <taxon>Strongyloidea</taxon>
        <taxon>Trichostrongylidae</taxon>
        <taxon>Teladorsagia</taxon>
    </lineage>
</organism>
<dbReference type="AlphaFoldDB" id="A0A2G9U331"/>
<dbReference type="PRINTS" id="PR00838">
    <property type="entry name" value="V5ALLERGEN"/>
</dbReference>
<evidence type="ECO:0000313" key="3">
    <source>
        <dbReference type="Proteomes" id="UP000230423"/>
    </source>
</evidence>
<feature type="non-terminal residue" evidence="2">
    <location>
        <position position="1"/>
    </location>
</feature>
<dbReference type="GO" id="GO:0005576">
    <property type="term" value="C:extracellular region"/>
    <property type="evidence" value="ECO:0007669"/>
    <property type="project" value="InterPro"/>
</dbReference>
<keyword evidence="3" id="KW-1185">Reference proteome</keyword>
<dbReference type="InterPro" id="IPR002413">
    <property type="entry name" value="V5_allergen-like"/>
</dbReference>
<dbReference type="Proteomes" id="UP000230423">
    <property type="component" value="Unassembled WGS sequence"/>
</dbReference>
<reference evidence="2 3" key="1">
    <citation type="submission" date="2015-09" db="EMBL/GenBank/DDBJ databases">
        <title>Draft genome of the parasitic nematode Teladorsagia circumcincta isolate WARC Sus (inbred).</title>
        <authorList>
            <person name="Mitreva M."/>
        </authorList>
    </citation>
    <scope>NUCLEOTIDE SEQUENCE [LARGE SCALE GENOMIC DNA]</scope>
    <source>
        <strain evidence="2 3">S</strain>
    </source>
</reference>
<proteinExistence type="predicted"/>
<dbReference type="EMBL" id="KZ349702">
    <property type="protein sequence ID" value="PIO64657.1"/>
    <property type="molecule type" value="Genomic_DNA"/>
</dbReference>
<dbReference type="InterPro" id="IPR001283">
    <property type="entry name" value="CRISP-related"/>
</dbReference>
<dbReference type="Pfam" id="PF00188">
    <property type="entry name" value="CAP"/>
    <property type="match status" value="1"/>
</dbReference>
<dbReference type="InterPro" id="IPR035940">
    <property type="entry name" value="CAP_sf"/>
</dbReference>
<dbReference type="CDD" id="cd05380">
    <property type="entry name" value="CAP_euk"/>
    <property type="match status" value="1"/>
</dbReference>
<dbReference type="SUPFAM" id="SSF55797">
    <property type="entry name" value="PR-1-like"/>
    <property type="match status" value="1"/>
</dbReference>
<protein>
    <submittedName>
        <fullName evidence="2">SCP-like protein</fullName>
    </submittedName>
</protein>
<evidence type="ECO:0000313" key="2">
    <source>
        <dbReference type="EMBL" id="PIO64657.1"/>
    </source>
</evidence>
<dbReference type="PRINTS" id="PR00837">
    <property type="entry name" value="V5TPXLIKE"/>
</dbReference>
<feature type="domain" description="SCP" evidence="1">
    <location>
        <begin position="75"/>
        <end position="231"/>
    </location>
</feature>
<dbReference type="Gene3D" id="3.40.33.10">
    <property type="entry name" value="CAP"/>
    <property type="match status" value="1"/>
</dbReference>
<gene>
    <name evidence="2" type="ORF">TELCIR_13703</name>
</gene>
<name>A0A2G9U331_TELCI</name>
<dbReference type="PANTHER" id="PTHR10334">
    <property type="entry name" value="CYSTEINE-RICH SECRETORY PROTEIN-RELATED"/>
    <property type="match status" value="1"/>
</dbReference>
<dbReference type="InterPro" id="IPR018244">
    <property type="entry name" value="Allrgn_V5/Tpx1_CS"/>
</dbReference>
<dbReference type="SMART" id="SM00198">
    <property type="entry name" value="SCP"/>
    <property type="match status" value="1"/>
</dbReference>
<dbReference type="PROSITE" id="PS01009">
    <property type="entry name" value="CRISP_1"/>
    <property type="match status" value="1"/>
</dbReference>
<accession>A0A2G9U331</accession>